<sequence length="209" mass="22867">MRFDLRALPPSARYKIMTATITPRPIAWVTSVSADGVRNAAPFSFFNMVGDDPPLLALGLMHRPDGRLKDTTANILATAEFTVNLVSEDDAARMNRCSADAPPEVDELAYAGIETVPASVIAAPLIASAPASFECRRHSIIETGPRQTLILGEVLVAHVADRFVLDADSQHLDTPAMKLIGRTHGRGWYVRNGDTMQMDRPAYDPNWRV</sequence>
<dbReference type="PANTHER" id="PTHR33798">
    <property type="entry name" value="FLAVOPROTEIN OXYGENASE"/>
    <property type="match status" value="1"/>
</dbReference>
<dbReference type="GO" id="GO:0016646">
    <property type="term" value="F:oxidoreductase activity, acting on the CH-NH group of donors, NAD or NADP as acceptor"/>
    <property type="evidence" value="ECO:0007669"/>
    <property type="project" value="UniProtKB-ARBA"/>
</dbReference>
<dbReference type="InterPro" id="IPR002563">
    <property type="entry name" value="Flavin_Rdtase-like_dom"/>
</dbReference>
<evidence type="ECO:0000256" key="2">
    <source>
        <dbReference type="ARBA" id="ARBA00022630"/>
    </source>
</evidence>
<accession>A0A2K9NJC8</accession>
<dbReference type="Proteomes" id="UP000234752">
    <property type="component" value="Plasmid unnamed1"/>
</dbReference>
<reference evidence="5 6" key="1">
    <citation type="submission" date="2017-12" db="EMBL/GenBank/DDBJ databases">
        <title>Genomes of bacteria within cyanobacterial aggregates.</title>
        <authorList>
            <person name="Cai H."/>
        </authorList>
    </citation>
    <scope>NUCLEOTIDE SEQUENCE [LARGE SCALE GENOMIC DNA]</scope>
    <source>
        <strain evidence="5 6">TH16</strain>
        <plasmid evidence="5 6">unnamed1</plasmid>
    </source>
</reference>
<dbReference type="RefSeq" id="WP_102114709.1">
    <property type="nucleotide sequence ID" value="NZ_BMGN01000001.1"/>
</dbReference>
<dbReference type="GO" id="GO:0010181">
    <property type="term" value="F:FMN binding"/>
    <property type="evidence" value="ECO:0007669"/>
    <property type="project" value="InterPro"/>
</dbReference>
<keyword evidence="6" id="KW-1185">Reference proteome</keyword>
<comment type="cofactor">
    <cofactor evidence="1">
        <name>FMN</name>
        <dbReference type="ChEBI" id="CHEBI:58210"/>
    </cofactor>
</comment>
<geneLocation type="plasmid" evidence="5 6">
    <name>unnamed1</name>
</geneLocation>
<keyword evidence="3" id="KW-0288">FMN</keyword>
<gene>
    <name evidence="5" type="ORF">C0V82_22640</name>
</gene>
<dbReference type="AlphaFoldDB" id="A0A2K9NJC8"/>
<dbReference type="SUPFAM" id="SSF50475">
    <property type="entry name" value="FMN-binding split barrel"/>
    <property type="match status" value="1"/>
</dbReference>
<name>A0A2K9NJC8_9PROT</name>
<dbReference type="EMBL" id="CP025613">
    <property type="protein sequence ID" value="AUN33189.1"/>
    <property type="molecule type" value="Genomic_DNA"/>
</dbReference>
<evidence type="ECO:0000256" key="3">
    <source>
        <dbReference type="ARBA" id="ARBA00022643"/>
    </source>
</evidence>
<keyword evidence="5" id="KW-0614">Plasmid</keyword>
<protein>
    <submittedName>
        <fullName evidence="5">Flavin reductase family protein</fullName>
    </submittedName>
</protein>
<evidence type="ECO:0000313" key="6">
    <source>
        <dbReference type="Proteomes" id="UP000234752"/>
    </source>
</evidence>
<dbReference type="Pfam" id="PF01613">
    <property type="entry name" value="Flavin_Reduct"/>
    <property type="match status" value="1"/>
</dbReference>
<comment type="similarity">
    <text evidence="4">Belongs to the flavoredoxin family.</text>
</comment>
<dbReference type="Gene3D" id="2.30.110.10">
    <property type="entry name" value="Electron Transport, Fmn-binding Protein, Chain A"/>
    <property type="match status" value="1"/>
</dbReference>
<keyword evidence="2" id="KW-0285">Flavoprotein</keyword>
<evidence type="ECO:0000256" key="1">
    <source>
        <dbReference type="ARBA" id="ARBA00001917"/>
    </source>
</evidence>
<proteinExistence type="inferred from homology"/>
<evidence type="ECO:0000313" key="5">
    <source>
        <dbReference type="EMBL" id="AUN33189.1"/>
    </source>
</evidence>
<dbReference type="OrthoDB" id="9783347at2"/>
<organism evidence="5 6">
    <name type="scientific">Niveispirillum cyanobacteriorum</name>
    <dbReference type="NCBI Taxonomy" id="1612173"/>
    <lineage>
        <taxon>Bacteria</taxon>
        <taxon>Pseudomonadati</taxon>
        <taxon>Pseudomonadota</taxon>
        <taxon>Alphaproteobacteria</taxon>
        <taxon>Rhodospirillales</taxon>
        <taxon>Azospirillaceae</taxon>
        <taxon>Niveispirillum</taxon>
    </lineage>
</organism>
<dbReference type="PANTHER" id="PTHR33798:SF5">
    <property type="entry name" value="FLAVIN REDUCTASE LIKE DOMAIN-CONTAINING PROTEIN"/>
    <property type="match status" value="1"/>
</dbReference>
<dbReference type="SMART" id="SM00903">
    <property type="entry name" value="Flavin_Reduct"/>
    <property type="match status" value="1"/>
</dbReference>
<evidence type="ECO:0000256" key="4">
    <source>
        <dbReference type="ARBA" id="ARBA00038054"/>
    </source>
</evidence>
<dbReference type="KEGG" id="ncb:C0V82_22640"/>
<dbReference type="InterPro" id="IPR012349">
    <property type="entry name" value="Split_barrel_FMN-bd"/>
</dbReference>